<dbReference type="Pfam" id="PF03235">
    <property type="entry name" value="GmrSD_N"/>
    <property type="match status" value="1"/>
</dbReference>
<protein>
    <recommendedName>
        <fullName evidence="5">DUF262 domain-containing protein</fullName>
    </recommendedName>
</protein>
<evidence type="ECO:0008006" key="5">
    <source>
        <dbReference type="Google" id="ProtNLM"/>
    </source>
</evidence>
<sequence>MEERNKGFGLTCEIVSIANLCKMSLEIPKYQRPYEWELDDCEKLLEDIQQAFEINNAGGHYLGGVVVYPKNENADVFEVVDGQQRIITFNLLFRALYAYFQEQKDADNDYAKDFGKCLWHYENNKGLKYEQRHLKNVASMEKKDAREALEKILSKEAKLSYSKEMKNKLLCVKNYEYFKDRIKELYEEWNKKGKWESFCKFLLNSLCVSKTECNSKYTAMTIFRTHNTRGKQLDDAHILKSHLHEFYGNKSPEALEDFEKDWEEISEGFHADFNLNFLFTQCMHVFMAEQKDIQIVCLLSFFEEGKGKEYFDKKEEFMSFIKILARFWSTPEDYLNERALCYWRVLNEFPNKQWEHFVSCLLWKNRDAFKHAFGDFPEEEDSSDRIFKLLESGLYRLLRIIILHIKKPTELKTFLLNFNQTVFHTIPLVSVPKFPSLEDFCERLATQKPRPFLLLYAYIHNDFQAIPEKYTYMDKKRKKESPLEVEHIRAKCKPWGGQYVEHIGNKILLPKCLNAKARNGNFSQKQDIYKEAPSYLTEVLELGKAERYGAEWKEEYIQERSSRIYKGIRKFLYYDMYK</sequence>
<dbReference type="AlphaFoldDB" id="A0A6J4CX65"/>
<evidence type="ECO:0000313" key="3">
    <source>
        <dbReference type="EMBL" id="BCD70117.1"/>
    </source>
</evidence>
<dbReference type="InterPro" id="IPR011089">
    <property type="entry name" value="GmrSD_C"/>
</dbReference>
<feature type="domain" description="GmrSD restriction endonucleases N-terminal" evidence="1">
    <location>
        <begin position="25"/>
        <end position="243"/>
    </location>
</feature>
<accession>A0A6J4CX65</accession>
<dbReference type="Proteomes" id="UP000317935">
    <property type="component" value="Chromosome"/>
</dbReference>
<dbReference type="InterPro" id="IPR004919">
    <property type="entry name" value="GmrSD_N"/>
</dbReference>
<dbReference type="Pfam" id="PF07510">
    <property type="entry name" value="GmrSD_C"/>
    <property type="match status" value="1"/>
</dbReference>
<dbReference type="RefSeq" id="WP_064429970.1">
    <property type="nucleotide sequence ID" value="NZ_AP019774.1"/>
</dbReference>
<organism evidence="3 4">
    <name type="scientific">Helicobacter suis</name>
    <dbReference type="NCBI Taxonomy" id="104628"/>
    <lineage>
        <taxon>Bacteria</taxon>
        <taxon>Pseudomonadati</taxon>
        <taxon>Campylobacterota</taxon>
        <taxon>Epsilonproteobacteria</taxon>
        <taxon>Campylobacterales</taxon>
        <taxon>Helicobacteraceae</taxon>
        <taxon>Helicobacter</taxon>
    </lineage>
</organism>
<proteinExistence type="predicted"/>
<dbReference type="PANTHER" id="PTHR35149">
    <property type="entry name" value="SLL5132 PROTEIN"/>
    <property type="match status" value="1"/>
</dbReference>
<gene>
    <name evidence="3" type="ORF">SNTW_07620</name>
</gene>
<reference evidence="3 4" key="1">
    <citation type="submission" date="2019-06" db="EMBL/GenBank/DDBJ databases">
        <title>Complete genome sequence of Helicobacter suis SNTW101c.</title>
        <authorList>
            <person name="Rimbara E."/>
            <person name="Suzuki M."/>
            <person name="Matsui H."/>
            <person name="Nakamura M."/>
            <person name="Mori S."/>
            <person name="Shibayama K."/>
        </authorList>
    </citation>
    <scope>NUCLEOTIDE SEQUENCE [LARGE SCALE GENOMIC DNA]</scope>
    <source>
        <strain evidence="3 4">SNTW101c</strain>
    </source>
</reference>
<dbReference type="PANTHER" id="PTHR35149:SF1">
    <property type="entry name" value="DUF5655 DOMAIN-CONTAINING PROTEIN"/>
    <property type="match status" value="1"/>
</dbReference>
<evidence type="ECO:0000259" key="2">
    <source>
        <dbReference type="Pfam" id="PF07510"/>
    </source>
</evidence>
<name>A0A6J4CX65_9HELI</name>
<dbReference type="EMBL" id="AP019774">
    <property type="protein sequence ID" value="BCD70117.1"/>
    <property type="molecule type" value="Genomic_DNA"/>
</dbReference>
<evidence type="ECO:0000313" key="4">
    <source>
        <dbReference type="Proteomes" id="UP000317935"/>
    </source>
</evidence>
<dbReference type="OrthoDB" id="9798761at2"/>
<evidence type="ECO:0000259" key="1">
    <source>
        <dbReference type="Pfam" id="PF03235"/>
    </source>
</evidence>
<feature type="domain" description="GmrSD restriction endonucleases C-terminal" evidence="2">
    <location>
        <begin position="472"/>
        <end position="564"/>
    </location>
</feature>